<dbReference type="Proteomes" id="UP000324091">
    <property type="component" value="Chromosome 6"/>
</dbReference>
<organism evidence="2 3">
    <name type="scientific">Takifugu flavidus</name>
    <name type="common">sansaifugu</name>
    <dbReference type="NCBI Taxonomy" id="433684"/>
    <lineage>
        <taxon>Eukaryota</taxon>
        <taxon>Metazoa</taxon>
        <taxon>Chordata</taxon>
        <taxon>Craniata</taxon>
        <taxon>Vertebrata</taxon>
        <taxon>Euteleostomi</taxon>
        <taxon>Actinopterygii</taxon>
        <taxon>Neopterygii</taxon>
        <taxon>Teleostei</taxon>
        <taxon>Neoteleostei</taxon>
        <taxon>Acanthomorphata</taxon>
        <taxon>Eupercaria</taxon>
        <taxon>Tetraodontiformes</taxon>
        <taxon>Tetradontoidea</taxon>
        <taxon>Tetraodontidae</taxon>
        <taxon>Takifugu</taxon>
    </lineage>
</organism>
<comment type="caution">
    <text evidence="2">The sequence shown here is derived from an EMBL/GenBank/DDBJ whole genome shotgun (WGS) entry which is preliminary data.</text>
</comment>
<proteinExistence type="predicted"/>
<protein>
    <submittedName>
        <fullName evidence="2">Uncharacterized protein</fullName>
    </submittedName>
</protein>
<evidence type="ECO:0000313" key="3">
    <source>
        <dbReference type="Proteomes" id="UP000324091"/>
    </source>
</evidence>
<gene>
    <name evidence="2" type="ORF">D4764_06G0010480</name>
</gene>
<accession>A0A5C6MYM5</accession>
<feature type="region of interest" description="Disordered" evidence="1">
    <location>
        <begin position="1"/>
        <end position="33"/>
    </location>
</feature>
<evidence type="ECO:0000256" key="1">
    <source>
        <dbReference type="SAM" id="MobiDB-lite"/>
    </source>
</evidence>
<feature type="region of interest" description="Disordered" evidence="1">
    <location>
        <begin position="48"/>
        <end position="67"/>
    </location>
</feature>
<keyword evidence="3" id="KW-1185">Reference proteome</keyword>
<evidence type="ECO:0000313" key="2">
    <source>
        <dbReference type="EMBL" id="TWW59518.1"/>
    </source>
</evidence>
<dbReference type="EMBL" id="RHFK02000019">
    <property type="protein sequence ID" value="TWW59518.1"/>
    <property type="molecule type" value="Genomic_DNA"/>
</dbReference>
<feature type="compositionally biased region" description="Basic and acidic residues" evidence="1">
    <location>
        <begin position="9"/>
        <end position="33"/>
    </location>
</feature>
<dbReference type="AlphaFoldDB" id="A0A5C6MYM5"/>
<name>A0A5C6MYM5_9TELE</name>
<reference evidence="2 3" key="1">
    <citation type="submission" date="2019-04" db="EMBL/GenBank/DDBJ databases">
        <title>Chromosome genome assembly for Takifugu flavidus.</title>
        <authorList>
            <person name="Xiao S."/>
        </authorList>
    </citation>
    <scope>NUCLEOTIDE SEQUENCE [LARGE SCALE GENOMIC DNA]</scope>
    <source>
        <strain evidence="2">HTHZ2018</strain>
        <tissue evidence="2">Muscle</tissue>
    </source>
</reference>
<sequence>MEENMDESQSQKDKWMNKPAWTEDGRQTGEGRCCFERTDGWTDVWMGGWMDGWMDGGGGSGTVVGEEKGKKVTEWENMGPNLSIKAQNRREEG</sequence>